<reference evidence="1" key="1">
    <citation type="journal article" date="2023" name="G3 (Bethesda)">
        <title>Whole genome assembly and annotation of the endangered Caribbean coral Acropora cervicornis.</title>
        <authorList>
            <person name="Selwyn J.D."/>
            <person name="Vollmer S.V."/>
        </authorList>
    </citation>
    <scope>NUCLEOTIDE SEQUENCE</scope>
    <source>
        <strain evidence="1">K2</strain>
    </source>
</reference>
<evidence type="ECO:0000313" key="2">
    <source>
        <dbReference type="Proteomes" id="UP001249851"/>
    </source>
</evidence>
<protein>
    <submittedName>
        <fullName evidence="1">Uncharacterized protein</fullName>
    </submittedName>
</protein>
<sequence>MRGHSRPSYPLQHVEQLTRFRKNIGSKSAEFVVGSDSIVTLTHSLTQIDCNIAYASVRGSKAVENELKGFGQLLGYRAMRKKIRQEYGLNVTRDKVYDVMYELDAEGLEARGGVGAKKKRRKGNFTTRGAN</sequence>
<proteinExistence type="predicted"/>
<accession>A0AAD9UZK1</accession>
<dbReference type="Proteomes" id="UP001249851">
    <property type="component" value="Unassembled WGS sequence"/>
</dbReference>
<organism evidence="1 2">
    <name type="scientific">Acropora cervicornis</name>
    <name type="common">Staghorn coral</name>
    <dbReference type="NCBI Taxonomy" id="6130"/>
    <lineage>
        <taxon>Eukaryota</taxon>
        <taxon>Metazoa</taxon>
        <taxon>Cnidaria</taxon>
        <taxon>Anthozoa</taxon>
        <taxon>Hexacorallia</taxon>
        <taxon>Scleractinia</taxon>
        <taxon>Astrocoeniina</taxon>
        <taxon>Acroporidae</taxon>
        <taxon>Acropora</taxon>
    </lineage>
</organism>
<reference evidence="1" key="2">
    <citation type="journal article" date="2023" name="Science">
        <title>Genomic signatures of disease resistance in endangered staghorn corals.</title>
        <authorList>
            <person name="Vollmer S.V."/>
            <person name="Selwyn J.D."/>
            <person name="Despard B.A."/>
            <person name="Roesel C.L."/>
        </authorList>
    </citation>
    <scope>NUCLEOTIDE SEQUENCE</scope>
    <source>
        <strain evidence="1">K2</strain>
    </source>
</reference>
<comment type="caution">
    <text evidence="1">The sequence shown here is derived from an EMBL/GenBank/DDBJ whole genome shotgun (WGS) entry which is preliminary data.</text>
</comment>
<dbReference type="AlphaFoldDB" id="A0AAD9UZK1"/>
<gene>
    <name evidence="1" type="ORF">P5673_022408</name>
</gene>
<evidence type="ECO:0000313" key="1">
    <source>
        <dbReference type="EMBL" id="KAK2555799.1"/>
    </source>
</evidence>
<dbReference type="EMBL" id="JARQWQ010000060">
    <property type="protein sequence ID" value="KAK2555799.1"/>
    <property type="molecule type" value="Genomic_DNA"/>
</dbReference>
<name>A0AAD9UZK1_ACRCE</name>
<keyword evidence="2" id="KW-1185">Reference proteome</keyword>